<evidence type="ECO:0000256" key="7">
    <source>
        <dbReference type="PROSITE-ProRule" id="PRU00050"/>
    </source>
</evidence>
<feature type="region of interest" description="Disordered" evidence="10">
    <location>
        <begin position="1391"/>
        <end position="1415"/>
    </location>
</feature>
<dbReference type="NCBIfam" id="TIGR00229">
    <property type="entry name" value="sensory_box"/>
    <property type="match status" value="2"/>
</dbReference>
<evidence type="ECO:0000256" key="4">
    <source>
        <dbReference type="ARBA" id="ARBA00022603"/>
    </source>
</evidence>
<dbReference type="Proteomes" id="UP000199317">
    <property type="component" value="Unassembled WGS sequence"/>
</dbReference>
<reference evidence="18" key="1">
    <citation type="submission" date="2016-10" db="EMBL/GenBank/DDBJ databases">
        <authorList>
            <person name="Varghese N."/>
            <person name="Submissions S."/>
        </authorList>
    </citation>
    <scope>NUCLEOTIDE SEQUENCE [LARGE SCALE GENOMIC DNA]</scope>
    <source>
        <strain evidence="18">DSM 17101</strain>
    </source>
</reference>
<dbReference type="InterPro" id="IPR029063">
    <property type="entry name" value="SAM-dependent_MTases_sf"/>
</dbReference>
<dbReference type="PROSITE" id="PS50110">
    <property type="entry name" value="RESPONSE_REGULATORY"/>
    <property type="match status" value="1"/>
</dbReference>
<keyword evidence="5" id="KW-0808">Transferase</keyword>
<evidence type="ECO:0000256" key="9">
    <source>
        <dbReference type="SAM" id="Coils"/>
    </source>
</evidence>
<dbReference type="CDD" id="cd17580">
    <property type="entry name" value="REC_2_DhkD-like"/>
    <property type="match status" value="1"/>
</dbReference>
<evidence type="ECO:0000256" key="5">
    <source>
        <dbReference type="ARBA" id="ARBA00022679"/>
    </source>
</evidence>
<dbReference type="Gene3D" id="3.40.50.180">
    <property type="entry name" value="Methylesterase CheB, C-terminal domain"/>
    <property type="match status" value="1"/>
</dbReference>
<dbReference type="Pfam" id="PF02518">
    <property type="entry name" value="HATPase_c"/>
    <property type="match status" value="1"/>
</dbReference>
<dbReference type="GO" id="GO:0008984">
    <property type="term" value="F:protein-glutamate methylesterase activity"/>
    <property type="evidence" value="ECO:0007669"/>
    <property type="project" value="InterPro"/>
</dbReference>
<dbReference type="Gene3D" id="3.30.450.20">
    <property type="entry name" value="PAS domain"/>
    <property type="match status" value="3"/>
</dbReference>
<evidence type="ECO:0000259" key="15">
    <source>
        <dbReference type="PROSITE" id="PS50122"/>
    </source>
</evidence>
<gene>
    <name evidence="17" type="ORF">SAMN04489708_109164</name>
</gene>
<dbReference type="SMART" id="SM00086">
    <property type="entry name" value="PAC"/>
    <property type="match status" value="3"/>
</dbReference>
<dbReference type="Pfam" id="PF03705">
    <property type="entry name" value="CheR_N"/>
    <property type="match status" value="1"/>
</dbReference>
<dbReference type="GO" id="GO:0005737">
    <property type="term" value="C:cytoplasm"/>
    <property type="evidence" value="ECO:0007669"/>
    <property type="project" value="InterPro"/>
</dbReference>
<feature type="domain" description="CheR-type methyltransferase" evidence="16">
    <location>
        <begin position="238"/>
        <end position="480"/>
    </location>
</feature>
<dbReference type="Gene3D" id="3.40.50.150">
    <property type="entry name" value="Vaccinia Virus protein VP39"/>
    <property type="match status" value="1"/>
</dbReference>
<feature type="modified residue" description="4-aspartylphosphate" evidence="8">
    <location>
        <position position="1466"/>
    </location>
</feature>
<dbReference type="SUPFAM" id="SSF47757">
    <property type="entry name" value="Chemotaxis receptor methyltransferase CheR, N-terminal domain"/>
    <property type="match status" value="1"/>
</dbReference>
<dbReference type="Pfam" id="PF01739">
    <property type="entry name" value="CheR"/>
    <property type="match status" value="1"/>
</dbReference>
<feature type="domain" description="CheB-type methylesterase" evidence="15">
    <location>
        <begin position="28"/>
        <end position="214"/>
    </location>
</feature>
<evidence type="ECO:0000256" key="1">
    <source>
        <dbReference type="ARBA" id="ARBA00000085"/>
    </source>
</evidence>
<dbReference type="InterPro" id="IPR022642">
    <property type="entry name" value="CheR_C"/>
</dbReference>
<evidence type="ECO:0000256" key="3">
    <source>
        <dbReference type="ARBA" id="ARBA00022500"/>
    </source>
</evidence>
<evidence type="ECO:0000313" key="18">
    <source>
        <dbReference type="Proteomes" id="UP000199317"/>
    </source>
</evidence>
<organism evidence="17 18">
    <name type="scientific">Paracidovorax cattleyae</name>
    <dbReference type="NCBI Taxonomy" id="80868"/>
    <lineage>
        <taxon>Bacteria</taxon>
        <taxon>Pseudomonadati</taxon>
        <taxon>Pseudomonadota</taxon>
        <taxon>Betaproteobacteria</taxon>
        <taxon>Burkholderiales</taxon>
        <taxon>Comamonadaceae</taxon>
        <taxon>Paracidovorax</taxon>
    </lineage>
</organism>
<evidence type="ECO:0000256" key="6">
    <source>
        <dbReference type="ARBA" id="ARBA00022691"/>
    </source>
</evidence>
<dbReference type="Pfam" id="PF00072">
    <property type="entry name" value="Response_reg"/>
    <property type="match status" value="1"/>
</dbReference>
<dbReference type="PANTHER" id="PTHR24422:SF27">
    <property type="entry name" value="PROTEIN-GLUTAMATE O-METHYLTRANSFERASE"/>
    <property type="match status" value="1"/>
</dbReference>
<dbReference type="EMBL" id="FNJL01000009">
    <property type="protein sequence ID" value="SDP24950.1"/>
    <property type="molecule type" value="Genomic_DNA"/>
</dbReference>
<dbReference type="Gene3D" id="1.10.155.10">
    <property type="entry name" value="Chemotaxis receptor methyltransferase CheR, N-terminal domain"/>
    <property type="match status" value="1"/>
</dbReference>
<dbReference type="SUPFAM" id="SSF53335">
    <property type="entry name" value="S-adenosyl-L-methionine-dependent methyltransferases"/>
    <property type="match status" value="1"/>
</dbReference>
<dbReference type="SMART" id="SM00138">
    <property type="entry name" value="MeTrc"/>
    <property type="match status" value="1"/>
</dbReference>
<dbReference type="Pfam" id="PF13426">
    <property type="entry name" value="PAS_9"/>
    <property type="match status" value="1"/>
</dbReference>
<dbReference type="CDD" id="cd16434">
    <property type="entry name" value="CheB-CheR_fusion"/>
    <property type="match status" value="1"/>
</dbReference>
<keyword evidence="8" id="KW-0597">Phosphoprotein</keyword>
<dbReference type="SMART" id="SM00091">
    <property type="entry name" value="PAS"/>
    <property type="match status" value="4"/>
</dbReference>
<dbReference type="CDD" id="cd00130">
    <property type="entry name" value="PAS"/>
    <property type="match status" value="2"/>
</dbReference>
<sequence>MDEITPGPAEEAVAGAETGCAVASGEAALPVVGLGGSAGAIQALRDFFAGMPSSPGMAFVVVLHLSPDHESMLAELLQRAATLRVRQVTGPVTMEADTVYVVPPRKVLEVHDGALALAPLPPDRQRHVAVDLLFRTLAESHGARATAIVLSGADGDGAIGIKRIKERGGLTIAQDPGEAYASGMPGSAISTGMIDWVLPAGQMAARVMEYHRMAPRLRLEAAHGAGPPDSGAEAANDEAALREVLALLRHRTGRDFGDYKRATVVRRVGRRMQVNGIGTMPGYLDCLRTRPGEAGALLQDLLISVTNFFRDPVAFVALEGQLPQLFQGKTGADALRVWVAGCATGEEAYSIAMLLTEYARTLDTAPVLQIFATDLDDAAIRTAREGFYPAAIESDVSAERLRRFFVRERGGYRVRRELRESVLFAVHDLLRDSPFSRLDLISCRNLLIYLNREAQHRVLDTFHFALMQGKLLFLGSAESVDDGDIRFAVIDKLHRLYGHQTAARADLLLPAGPGPAAAALHVQHASHQGPVVHSGAMVRYFADAERPPLQAAGEKATPWGEVHLRLLEQLAPPSILVDGEQNILHMSPSAGRFLVFHGGEPSRNLMRLIHPALRIELRAALYRTGRTGQPMRLAAVPVETAGGTVRVAAEVRPVPDLGQSLSLVLLPAPPELPSSSLPATEVPQDTAAEQLDRELELLNAQLRSTIEQYEASTEELRASNEELQAMNEELRSATEELETNREELQSINEELTTVNHELKSKVDELGHANSDMQNLMDATAIATVFLDRDLRITRFTPSAVTLFNLIATDVGRPLSHLRTQLQYPELAEDARRVLERLALVEREVGASDGNWYLVRMLPYRTLDDRIAGVVLTFVDISERKQGQEALRRSEDRFSAIVNQAVVGVVQTDLEGHITFVNRHYSHMLGYGHDELIGTQLLDLIHPADRQLSAHLMRRLADHGEPFHIEKRCLRKDGSTLWLHNSVSYLADAYGGPTASIVVCNDISERKRAENALRESTERLRLVVENAVEYAIFSTDLDRRITTWNSGAERILGYSENEAVGQLADMIFTPEDRAAGAPLSETRTALATGGALDDRLHQRKDGSRFWASGALMPMHDGADTVVGFVKILRDQSDQRASQQALEQSRADLLKALRENEEARAALQAADATKDRFLAVLSHELRNPLASIAGASAVLATEGAEPADRDQAARIVQRQARAMAVLLDDLMDLSRLRLGRMVLQQREVALEEIVEAALEATLGAIRAAGHELVQDLPGDPVILRADPVRIAQVLANLLSNAAKYTPDHGRIRLSAWTEGESIHLRVEDNGIGMDPDTVDDMFTMFSQSPDAGMRHTQGLGIGLALVRNIVEMHHGTVRGESAGPSQGSRFTVQLPLPVPAQPSTSGAGRAQVPDDGQGAGDRAPRVLLADDNVDVTWSISHLLEGCAVATAADGHEALRKARELEPDVAVLDLGMPGLDGMSVARALRAEPSGARMLLVAATGWGQDHNREQAREAGFDAYMVKPLDVRELQRLIQAHMRSRR</sequence>
<dbReference type="GO" id="GO:0006355">
    <property type="term" value="P:regulation of DNA-templated transcription"/>
    <property type="evidence" value="ECO:0007669"/>
    <property type="project" value="InterPro"/>
</dbReference>
<dbReference type="InterPro" id="IPR035965">
    <property type="entry name" value="PAS-like_dom_sf"/>
</dbReference>
<dbReference type="InterPro" id="IPR013767">
    <property type="entry name" value="PAS_fold"/>
</dbReference>
<keyword evidence="18" id="KW-1185">Reference proteome</keyword>
<dbReference type="Gene3D" id="3.40.50.2300">
    <property type="match status" value="1"/>
</dbReference>
<dbReference type="Gene3D" id="1.10.287.130">
    <property type="match status" value="1"/>
</dbReference>
<feature type="active site" evidence="7">
    <location>
        <position position="37"/>
    </location>
</feature>
<dbReference type="SMART" id="SM00388">
    <property type="entry name" value="HisKA"/>
    <property type="match status" value="1"/>
</dbReference>
<evidence type="ECO:0000259" key="13">
    <source>
        <dbReference type="PROSITE" id="PS50112"/>
    </source>
</evidence>
<feature type="domain" description="PAC" evidence="14">
    <location>
        <begin position="1089"/>
        <end position="1142"/>
    </location>
</feature>
<dbReference type="InterPro" id="IPR036890">
    <property type="entry name" value="HATPase_C_sf"/>
</dbReference>
<dbReference type="InterPro" id="IPR035909">
    <property type="entry name" value="CheB_C"/>
</dbReference>
<dbReference type="SUPFAM" id="SSF52172">
    <property type="entry name" value="CheY-like"/>
    <property type="match status" value="1"/>
</dbReference>
<name>A0A1H0R696_9BURK</name>
<evidence type="ECO:0000313" key="17">
    <source>
        <dbReference type="EMBL" id="SDP24950.1"/>
    </source>
</evidence>
<dbReference type="PROSITE" id="PS50123">
    <property type="entry name" value="CHER"/>
    <property type="match status" value="1"/>
</dbReference>
<dbReference type="PROSITE" id="PS50122">
    <property type="entry name" value="CHEB"/>
    <property type="match status" value="1"/>
</dbReference>
<dbReference type="SMART" id="SM00387">
    <property type="entry name" value="HATPase_c"/>
    <property type="match status" value="1"/>
</dbReference>
<feature type="domain" description="PAC" evidence="14">
    <location>
        <begin position="962"/>
        <end position="1014"/>
    </location>
</feature>
<feature type="domain" description="PAS" evidence="13">
    <location>
        <begin position="1015"/>
        <end position="1088"/>
    </location>
</feature>
<dbReference type="InterPro" id="IPR001610">
    <property type="entry name" value="PAC"/>
</dbReference>
<dbReference type="InterPro" id="IPR005467">
    <property type="entry name" value="His_kinase_dom"/>
</dbReference>
<dbReference type="InterPro" id="IPR011006">
    <property type="entry name" value="CheY-like_superfamily"/>
</dbReference>
<dbReference type="GO" id="GO:0008983">
    <property type="term" value="F:protein-glutamate O-methyltransferase activity"/>
    <property type="evidence" value="ECO:0007669"/>
    <property type="project" value="UniProtKB-EC"/>
</dbReference>
<evidence type="ECO:0000259" key="11">
    <source>
        <dbReference type="PROSITE" id="PS50109"/>
    </source>
</evidence>
<feature type="active site" evidence="7">
    <location>
        <position position="64"/>
    </location>
</feature>
<keyword evidence="3 7" id="KW-0145">Chemotaxis</keyword>
<dbReference type="SUPFAM" id="SSF55874">
    <property type="entry name" value="ATPase domain of HSP90 chaperone/DNA topoisomerase II/histidine kinase"/>
    <property type="match status" value="1"/>
</dbReference>
<dbReference type="Pfam" id="PF01339">
    <property type="entry name" value="CheB_methylest"/>
    <property type="match status" value="1"/>
</dbReference>
<protein>
    <submittedName>
        <fullName evidence="17">Two-component system, chemotaxis family, CheB/CheR fusion protein</fullName>
    </submittedName>
</protein>
<feature type="domain" description="PAS" evidence="13">
    <location>
        <begin position="889"/>
        <end position="959"/>
    </location>
</feature>
<dbReference type="SUPFAM" id="SSF47384">
    <property type="entry name" value="Homodimeric domain of signal transducing histidine kinase"/>
    <property type="match status" value="1"/>
</dbReference>
<accession>A0A1H0R696</accession>
<dbReference type="SMART" id="SM00448">
    <property type="entry name" value="REC"/>
    <property type="match status" value="1"/>
</dbReference>
<dbReference type="GO" id="GO:0000156">
    <property type="term" value="F:phosphorelay response regulator activity"/>
    <property type="evidence" value="ECO:0007669"/>
    <property type="project" value="InterPro"/>
</dbReference>
<evidence type="ECO:0000256" key="8">
    <source>
        <dbReference type="PROSITE-ProRule" id="PRU00169"/>
    </source>
</evidence>
<dbReference type="OrthoDB" id="9816309at2"/>
<dbReference type="InterPro" id="IPR050903">
    <property type="entry name" value="Bact_Chemotaxis_MeTrfase"/>
</dbReference>
<dbReference type="InterPro" id="IPR036097">
    <property type="entry name" value="HisK_dim/P_sf"/>
</dbReference>
<evidence type="ECO:0000259" key="12">
    <source>
        <dbReference type="PROSITE" id="PS50110"/>
    </source>
</evidence>
<dbReference type="PANTHER" id="PTHR24422">
    <property type="entry name" value="CHEMOTAXIS PROTEIN METHYLTRANSFERASE"/>
    <property type="match status" value="1"/>
</dbReference>
<dbReference type="CDD" id="cd00082">
    <property type="entry name" value="HisKA"/>
    <property type="match status" value="1"/>
</dbReference>
<keyword evidence="4" id="KW-0489">Methyltransferase</keyword>
<feature type="domain" description="Response regulatory" evidence="12">
    <location>
        <begin position="1419"/>
        <end position="1533"/>
    </location>
</feature>
<evidence type="ECO:0000256" key="10">
    <source>
        <dbReference type="SAM" id="MobiDB-lite"/>
    </source>
</evidence>
<keyword evidence="9" id="KW-0175">Coiled coil</keyword>
<comment type="catalytic activity">
    <reaction evidence="1">
        <text>ATP + protein L-histidine = ADP + protein N-phospho-L-histidine.</text>
        <dbReference type="EC" id="2.7.13.3"/>
    </reaction>
</comment>
<feature type="coiled-coil region" evidence="9">
    <location>
        <begin position="1137"/>
        <end position="1167"/>
    </location>
</feature>
<dbReference type="Pfam" id="PF00512">
    <property type="entry name" value="HisKA"/>
    <property type="match status" value="1"/>
</dbReference>
<feature type="coiled-coil region" evidence="9">
    <location>
        <begin position="688"/>
        <end position="761"/>
    </location>
</feature>
<dbReference type="InterPro" id="IPR000780">
    <property type="entry name" value="CheR_MeTrfase"/>
</dbReference>
<dbReference type="InterPro" id="IPR003661">
    <property type="entry name" value="HisK_dim/P_dom"/>
</dbReference>
<dbReference type="PROSITE" id="PS50113">
    <property type="entry name" value="PAC"/>
    <property type="match status" value="3"/>
</dbReference>
<dbReference type="Pfam" id="PF13596">
    <property type="entry name" value="PAS_10"/>
    <property type="match status" value="1"/>
</dbReference>
<evidence type="ECO:0000256" key="2">
    <source>
        <dbReference type="ARBA" id="ARBA00001541"/>
    </source>
</evidence>
<keyword evidence="6" id="KW-0949">S-adenosyl-L-methionine</keyword>
<dbReference type="InterPro" id="IPR001789">
    <property type="entry name" value="Sig_transdc_resp-reg_receiver"/>
</dbReference>
<dbReference type="PRINTS" id="PR00996">
    <property type="entry name" value="CHERMTFRASE"/>
</dbReference>
<dbReference type="SUPFAM" id="SSF55785">
    <property type="entry name" value="PYP-like sensor domain (PAS domain)"/>
    <property type="match status" value="3"/>
</dbReference>
<dbReference type="RefSeq" id="WP_092834056.1">
    <property type="nucleotide sequence ID" value="NZ_FNJL01000009.1"/>
</dbReference>
<dbReference type="InterPro" id="IPR000700">
    <property type="entry name" value="PAS-assoc_C"/>
</dbReference>
<comment type="catalytic activity">
    <reaction evidence="2">
        <text>L-glutamyl-[protein] + S-adenosyl-L-methionine = [protein]-L-glutamate 5-O-methyl ester + S-adenosyl-L-homocysteine</text>
        <dbReference type="Rhea" id="RHEA:24452"/>
        <dbReference type="Rhea" id="RHEA-COMP:10208"/>
        <dbReference type="Rhea" id="RHEA-COMP:10311"/>
        <dbReference type="ChEBI" id="CHEBI:29973"/>
        <dbReference type="ChEBI" id="CHEBI:57856"/>
        <dbReference type="ChEBI" id="CHEBI:59789"/>
        <dbReference type="ChEBI" id="CHEBI:82795"/>
        <dbReference type="EC" id="2.1.1.80"/>
    </reaction>
</comment>
<evidence type="ECO:0000259" key="16">
    <source>
        <dbReference type="PROSITE" id="PS50123"/>
    </source>
</evidence>
<dbReference type="Pfam" id="PF00989">
    <property type="entry name" value="PAS"/>
    <property type="match status" value="1"/>
</dbReference>
<evidence type="ECO:0000259" key="14">
    <source>
        <dbReference type="PROSITE" id="PS50113"/>
    </source>
</evidence>
<dbReference type="GO" id="GO:0006935">
    <property type="term" value="P:chemotaxis"/>
    <property type="evidence" value="ECO:0007669"/>
    <property type="project" value="UniProtKB-UniRule"/>
</dbReference>
<dbReference type="Gene3D" id="3.30.565.10">
    <property type="entry name" value="Histidine kinase-like ATPase, C-terminal domain"/>
    <property type="match status" value="1"/>
</dbReference>
<dbReference type="PROSITE" id="PS50112">
    <property type="entry name" value="PAS"/>
    <property type="match status" value="2"/>
</dbReference>
<dbReference type="InterPro" id="IPR000014">
    <property type="entry name" value="PAS"/>
</dbReference>
<keyword evidence="7" id="KW-0378">Hydrolase</keyword>
<dbReference type="PROSITE" id="PS50109">
    <property type="entry name" value="HIS_KIN"/>
    <property type="match status" value="1"/>
</dbReference>
<dbReference type="CDD" id="cd00075">
    <property type="entry name" value="HATPase"/>
    <property type="match status" value="1"/>
</dbReference>
<feature type="active site" evidence="7">
    <location>
        <position position="156"/>
    </location>
</feature>
<dbReference type="InterPro" id="IPR022641">
    <property type="entry name" value="CheR_N"/>
</dbReference>
<dbReference type="InterPro" id="IPR000673">
    <property type="entry name" value="Sig_transdc_resp-reg_Me-estase"/>
</dbReference>
<proteinExistence type="predicted"/>
<dbReference type="InterPro" id="IPR036804">
    <property type="entry name" value="CheR_N_sf"/>
</dbReference>
<dbReference type="InterPro" id="IPR003594">
    <property type="entry name" value="HATPase_dom"/>
</dbReference>
<dbReference type="GO" id="GO:0032259">
    <property type="term" value="P:methylation"/>
    <property type="evidence" value="ECO:0007669"/>
    <property type="project" value="UniProtKB-KW"/>
</dbReference>
<dbReference type="GO" id="GO:0000155">
    <property type="term" value="F:phosphorelay sensor kinase activity"/>
    <property type="evidence" value="ECO:0007669"/>
    <property type="project" value="InterPro"/>
</dbReference>
<feature type="domain" description="PAC" evidence="14">
    <location>
        <begin position="838"/>
        <end position="888"/>
    </location>
</feature>
<dbReference type="SUPFAM" id="SSF52738">
    <property type="entry name" value="Methylesterase CheB, C-terminal domain"/>
    <property type="match status" value="1"/>
</dbReference>
<feature type="domain" description="Histidine kinase" evidence="11">
    <location>
        <begin position="1174"/>
        <end position="1392"/>
    </location>
</feature>